<dbReference type="RefSeq" id="WP_235714843.1">
    <property type="nucleotide sequence ID" value="NZ_BAUV01000009.1"/>
</dbReference>
<evidence type="ECO:0000256" key="2">
    <source>
        <dbReference type="ARBA" id="ARBA00022428"/>
    </source>
</evidence>
<keyword evidence="3 4" id="KW-0456">Lyase</keyword>
<organism evidence="5 6">
    <name type="scientific">Halalkalibacter akibai (strain ATCC 43226 / DSM 21942 / CIP 109018 / JCM 9157 / 1139)</name>
    <name type="common">Bacillus akibai</name>
    <dbReference type="NCBI Taxonomy" id="1236973"/>
    <lineage>
        <taxon>Bacteria</taxon>
        <taxon>Bacillati</taxon>
        <taxon>Bacillota</taxon>
        <taxon>Bacilli</taxon>
        <taxon>Bacillales</taxon>
        <taxon>Bacillaceae</taxon>
        <taxon>Halalkalibacter</taxon>
    </lineage>
</organism>
<dbReference type="Pfam" id="PF02621">
    <property type="entry name" value="VitK2_biosynth"/>
    <property type="match status" value="1"/>
</dbReference>
<name>W4QR28_HALA3</name>
<sequence>MSIIIGEISYTNILPFFYYLDREKLSEQNCSFVPQVPAQLNQGMSTGKIDIGGISSFAYAENAENFTLLPNLSVTSYGAVNSIFLFSKTPLKELDGKKIALTTSSATSVHLLKVIVEYFHSLTVSYTMMKPDLNEMLREHDACLLIGDDAIRAKREQGHQYHCYDLGELWYQHTGLPMTFAVFAVRNATLRDHPSLVGLVYRSFVDSKLKSEAIHYQPMISDIVKTHGGEKAFWDSYFENLCNDFGHREQKGLSYFFELLAIWVIYQNK</sequence>
<keyword evidence="6" id="KW-1185">Reference proteome</keyword>
<keyword evidence="2 4" id="KW-0474">Menaquinone biosynthesis</keyword>
<reference evidence="5 6" key="1">
    <citation type="journal article" date="2014" name="Genome Announc.">
        <title>Draft Genome Sequences of Three Alkaliphilic Bacillus Strains, Bacillus wakoensis JCM 9140T, Bacillus akibai JCM 9157T, and Bacillus hemicellulosilyticus JCM 9152T.</title>
        <authorList>
            <person name="Yuki M."/>
            <person name="Oshima K."/>
            <person name="Suda W."/>
            <person name="Oshida Y."/>
            <person name="Kitamura K."/>
            <person name="Iida T."/>
            <person name="Hattori M."/>
            <person name="Ohkuma M."/>
        </authorList>
    </citation>
    <scope>NUCLEOTIDE SEQUENCE [LARGE SCALE GENOMIC DNA]</scope>
    <source>
        <strain evidence="5 6">JCM 9157</strain>
    </source>
</reference>
<dbReference type="CDD" id="cd13634">
    <property type="entry name" value="PBP2_Sco4506"/>
    <property type="match status" value="1"/>
</dbReference>
<dbReference type="AlphaFoldDB" id="W4QR28"/>
<evidence type="ECO:0000313" key="5">
    <source>
        <dbReference type="EMBL" id="GAE34550.1"/>
    </source>
</evidence>
<dbReference type="PANTHER" id="PTHR37690">
    <property type="entry name" value="CHORISMATE DEHYDRATASE"/>
    <property type="match status" value="1"/>
</dbReference>
<gene>
    <name evidence="4" type="primary">mqnA</name>
    <name evidence="5" type="ORF">JCM9157_1618</name>
</gene>
<dbReference type="HAMAP" id="MF_00995">
    <property type="entry name" value="MqnA"/>
    <property type="match status" value="1"/>
</dbReference>
<evidence type="ECO:0000256" key="4">
    <source>
        <dbReference type="HAMAP-Rule" id="MF_00995"/>
    </source>
</evidence>
<dbReference type="InterPro" id="IPR030868">
    <property type="entry name" value="MqnA"/>
</dbReference>
<evidence type="ECO:0000256" key="1">
    <source>
        <dbReference type="ARBA" id="ARBA00004863"/>
    </source>
</evidence>
<comment type="pathway">
    <text evidence="1 4">Quinol/quinone metabolism; menaquinone biosynthesis.</text>
</comment>
<dbReference type="Proteomes" id="UP000018896">
    <property type="component" value="Unassembled WGS sequence"/>
</dbReference>
<dbReference type="EC" id="4.2.1.151" evidence="4"/>
<dbReference type="PANTHER" id="PTHR37690:SF1">
    <property type="entry name" value="CHORISMATE DEHYDRATASE"/>
    <property type="match status" value="1"/>
</dbReference>
<protein>
    <recommendedName>
        <fullName evidence="4">Chorismate dehydratase</fullName>
        <ecNumber evidence="4">4.2.1.151</ecNumber>
    </recommendedName>
    <alternativeName>
        <fullName evidence="4">Menaquinone biosynthetic enzyme MqnA</fullName>
    </alternativeName>
</protein>
<dbReference type="STRING" id="1236973.JCM9157_1618"/>
<comment type="similarity">
    <text evidence="4">Belongs to the MqnA/MqnD family. MqnA subfamily.</text>
</comment>
<comment type="function">
    <text evidence="4">Catalyzes the dehydration of chorismate into 3-[(1-carboxyvinyl)oxy]benzoate, a step in the biosynthesis of menaquinone (MK, vitamin K2).</text>
</comment>
<comment type="caution">
    <text evidence="5">The sequence shown here is derived from an EMBL/GenBank/DDBJ whole genome shotgun (WGS) entry which is preliminary data.</text>
</comment>
<evidence type="ECO:0000256" key="3">
    <source>
        <dbReference type="ARBA" id="ARBA00023239"/>
    </source>
</evidence>
<dbReference type="GO" id="GO:0009234">
    <property type="term" value="P:menaquinone biosynthetic process"/>
    <property type="evidence" value="ECO:0007669"/>
    <property type="project" value="UniProtKB-UniRule"/>
</dbReference>
<proteinExistence type="inferred from homology"/>
<dbReference type="GO" id="GO:0016836">
    <property type="term" value="F:hydro-lyase activity"/>
    <property type="evidence" value="ECO:0007669"/>
    <property type="project" value="UniProtKB-UniRule"/>
</dbReference>
<dbReference type="UniPathway" id="UPA00079"/>
<comment type="catalytic activity">
    <reaction evidence="4">
        <text>chorismate = 3-[(1-carboxyvinyl)-oxy]benzoate + H2O</text>
        <dbReference type="Rhea" id="RHEA:40051"/>
        <dbReference type="ChEBI" id="CHEBI:15377"/>
        <dbReference type="ChEBI" id="CHEBI:29748"/>
        <dbReference type="ChEBI" id="CHEBI:76981"/>
        <dbReference type="EC" id="4.2.1.151"/>
    </reaction>
</comment>
<dbReference type="InterPro" id="IPR003773">
    <property type="entry name" value="Menaquinone_biosynth"/>
</dbReference>
<dbReference type="EMBL" id="BAUV01000009">
    <property type="protein sequence ID" value="GAE34550.1"/>
    <property type="molecule type" value="Genomic_DNA"/>
</dbReference>
<accession>W4QR28</accession>
<dbReference type="eggNOG" id="COG1427">
    <property type="taxonomic scope" value="Bacteria"/>
</dbReference>
<evidence type="ECO:0000313" key="6">
    <source>
        <dbReference type="Proteomes" id="UP000018896"/>
    </source>
</evidence>
<dbReference type="SUPFAM" id="SSF53850">
    <property type="entry name" value="Periplasmic binding protein-like II"/>
    <property type="match status" value="1"/>
</dbReference>
<dbReference type="Gene3D" id="3.40.190.10">
    <property type="entry name" value="Periplasmic binding protein-like II"/>
    <property type="match status" value="2"/>
</dbReference>